<feature type="domain" description="Glycoside hydrolase family 5" evidence="5">
    <location>
        <begin position="34"/>
        <end position="443"/>
    </location>
</feature>
<name>A0A840YP81_9SPHN</name>
<dbReference type="EMBL" id="JACIJF010000002">
    <property type="protein sequence ID" value="MBB5709532.1"/>
    <property type="molecule type" value="Genomic_DNA"/>
</dbReference>
<evidence type="ECO:0000256" key="1">
    <source>
        <dbReference type="ARBA" id="ARBA00001678"/>
    </source>
</evidence>
<dbReference type="PANTHER" id="PTHR31451:SF40">
    <property type="entry name" value="GLYCOSIDE HYDROLASE FAMILY 5 DOMAIN-CONTAINING PROTEIN"/>
    <property type="match status" value="1"/>
</dbReference>
<protein>
    <recommendedName>
        <fullName evidence="2">mannan endo-1,4-beta-mannosidase</fullName>
        <ecNumber evidence="2">3.2.1.78</ecNumber>
    </recommendedName>
</protein>
<evidence type="ECO:0000256" key="2">
    <source>
        <dbReference type="ARBA" id="ARBA00012706"/>
    </source>
</evidence>
<dbReference type="GO" id="GO:0016985">
    <property type="term" value="F:mannan endo-1,4-beta-mannosidase activity"/>
    <property type="evidence" value="ECO:0007669"/>
    <property type="project" value="UniProtKB-EC"/>
</dbReference>
<accession>A0A840YP81</accession>
<evidence type="ECO:0000256" key="3">
    <source>
        <dbReference type="ARBA" id="ARBA00022801"/>
    </source>
</evidence>
<dbReference type="Gene3D" id="3.20.20.80">
    <property type="entry name" value="Glycosidases"/>
    <property type="match status" value="1"/>
</dbReference>
<evidence type="ECO:0000313" key="6">
    <source>
        <dbReference type="EMBL" id="MBB5709532.1"/>
    </source>
</evidence>
<evidence type="ECO:0000313" key="7">
    <source>
        <dbReference type="Proteomes" id="UP000527143"/>
    </source>
</evidence>
<dbReference type="PROSITE" id="PS51318">
    <property type="entry name" value="TAT"/>
    <property type="match status" value="1"/>
</dbReference>
<dbReference type="SUPFAM" id="SSF51445">
    <property type="entry name" value="(Trans)glycosidases"/>
    <property type="match status" value="1"/>
</dbReference>
<comment type="catalytic activity">
    <reaction evidence="1">
        <text>Random hydrolysis of (1-&gt;4)-beta-D-mannosidic linkages in mannans, galactomannans and glucomannans.</text>
        <dbReference type="EC" id="3.2.1.78"/>
    </reaction>
</comment>
<keyword evidence="3 6" id="KW-0378">Hydrolase</keyword>
<keyword evidence="7" id="KW-1185">Reference proteome</keyword>
<dbReference type="InterPro" id="IPR017853">
    <property type="entry name" value="GH"/>
</dbReference>
<reference evidence="6 7" key="1">
    <citation type="submission" date="2020-08" db="EMBL/GenBank/DDBJ databases">
        <title>Genomic Encyclopedia of Type Strains, Phase IV (KMG-IV): sequencing the most valuable type-strain genomes for metagenomic binning, comparative biology and taxonomic classification.</title>
        <authorList>
            <person name="Goeker M."/>
        </authorList>
    </citation>
    <scope>NUCLEOTIDE SEQUENCE [LARGE SCALE GENOMIC DNA]</scope>
    <source>
        <strain evidence="6 7">DSM 26736</strain>
    </source>
</reference>
<proteinExistence type="predicted"/>
<dbReference type="EC" id="3.2.1.78" evidence="2"/>
<sequence>MTTRRDLLGAAAALTGTVTLPASPLAAAAPAGPFVHRDGTRLILGNKPYRFVGANIWYGAYLGAKAQYGNRDRLRRELDKLQSIGVTNLRLLASSETSPLKNAVSPSFRNRGTTYNPALLDGLDYCLAEMGKRGMKAVLYLTNFWEWSGGMMTYLSYVNGGKFIDANDPAHPWPQFADATSEFYRTPKAVALYHDWVRELVGRTNRTTGTAYRDDPTIMAWQLANEPRPGGGPQVAARNLPFFQDWVRGTARLIKTLDSNHLVSTGSEGLKGSVERADIYNTEHGFPEIDYCTAHIWPLNWSWVSAKDLPGTHEAGRSKVAEYLQQHEALARGLNKPLVIEEFGYPRDGGGYDPESTTAFKDRYYGQIFDAVLNSVRTGGPIAGSNFWAWNGEGRAVHGDHRFREGDTNWVGDPPHEPQGWYGVYDTDTSTHALIKAHAQALSVAAPPIAR</sequence>
<comment type="caution">
    <text evidence="6">The sequence shown here is derived from an EMBL/GenBank/DDBJ whole genome shotgun (WGS) entry which is preliminary data.</text>
</comment>
<dbReference type="RefSeq" id="WP_184084402.1">
    <property type="nucleotide sequence ID" value="NZ_JACIJF010000002.1"/>
</dbReference>
<gene>
    <name evidence="6" type="ORF">FHT02_000754</name>
</gene>
<dbReference type="PANTHER" id="PTHR31451">
    <property type="match status" value="1"/>
</dbReference>
<dbReference type="InterPro" id="IPR006311">
    <property type="entry name" value="TAT_signal"/>
</dbReference>
<dbReference type="Pfam" id="PF26410">
    <property type="entry name" value="GH5_mannosidase"/>
    <property type="match status" value="1"/>
</dbReference>
<keyword evidence="4 6" id="KW-0326">Glycosidase</keyword>
<dbReference type="Proteomes" id="UP000527143">
    <property type="component" value="Unassembled WGS sequence"/>
</dbReference>
<dbReference type="InterPro" id="IPR001547">
    <property type="entry name" value="Glyco_hydro_5"/>
</dbReference>
<evidence type="ECO:0000256" key="4">
    <source>
        <dbReference type="ARBA" id="ARBA00023295"/>
    </source>
</evidence>
<dbReference type="InterPro" id="IPR045053">
    <property type="entry name" value="MAN-like"/>
</dbReference>
<evidence type="ECO:0000259" key="5">
    <source>
        <dbReference type="Pfam" id="PF26410"/>
    </source>
</evidence>
<organism evidence="6 7">
    <name type="scientific">Sphingomonas xinjiangensis</name>
    <dbReference type="NCBI Taxonomy" id="643568"/>
    <lineage>
        <taxon>Bacteria</taxon>
        <taxon>Pseudomonadati</taxon>
        <taxon>Pseudomonadota</taxon>
        <taxon>Alphaproteobacteria</taxon>
        <taxon>Sphingomonadales</taxon>
        <taxon>Sphingomonadaceae</taxon>
        <taxon>Sphingomonas</taxon>
    </lineage>
</organism>
<dbReference type="AlphaFoldDB" id="A0A840YP81"/>